<organism evidence="1 2">
    <name type="scientific">Phytophthora nicotianae P1976</name>
    <dbReference type="NCBI Taxonomy" id="1317066"/>
    <lineage>
        <taxon>Eukaryota</taxon>
        <taxon>Sar</taxon>
        <taxon>Stramenopiles</taxon>
        <taxon>Oomycota</taxon>
        <taxon>Peronosporomycetes</taxon>
        <taxon>Peronosporales</taxon>
        <taxon>Peronosporaceae</taxon>
        <taxon>Phytophthora</taxon>
    </lineage>
</organism>
<dbReference type="Proteomes" id="UP000028582">
    <property type="component" value="Unassembled WGS sequence"/>
</dbReference>
<name>A0A080ZWE0_PHYNI</name>
<sequence>MSSAESTCALPKPIYLRTMHAPFSMQAHINCTGSSVCFVTSVDLLKLSTIWGDQDEGEGDNRLAVVM</sequence>
<reference evidence="1 2" key="1">
    <citation type="submission" date="2013-11" db="EMBL/GenBank/DDBJ databases">
        <title>The Genome Sequence of Phytophthora parasitica P1976.</title>
        <authorList>
            <consortium name="The Broad Institute Genomics Platform"/>
            <person name="Russ C."/>
            <person name="Tyler B."/>
            <person name="Panabieres F."/>
            <person name="Shan W."/>
            <person name="Tripathy S."/>
            <person name="Grunwald N."/>
            <person name="Machado M."/>
            <person name="Johnson C.S."/>
            <person name="Walker B."/>
            <person name="Young S."/>
            <person name="Zeng Q."/>
            <person name="Gargeya S."/>
            <person name="Fitzgerald M."/>
            <person name="Haas B."/>
            <person name="Abouelleil A."/>
            <person name="Allen A.W."/>
            <person name="Alvarado L."/>
            <person name="Arachchi H.M."/>
            <person name="Berlin A.M."/>
            <person name="Chapman S.B."/>
            <person name="Gainer-Dewar J."/>
            <person name="Goldberg J."/>
            <person name="Griggs A."/>
            <person name="Gujja S."/>
            <person name="Hansen M."/>
            <person name="Howarth C."/>
            <person name="Imamovic A."/>
            <person name="Ireland A."/>
            <person name="Larimer J."/>
            <person name="McCowan C."/>
            <person name="Murphy C."/>
            <person name="Pearson M."/>
            <person name="Poon T.W."/>
            <person name="Priest M."/>
            <person name="Roberts A."/>
            <person name="Saif S."/>
            <person name="Shea T."/>
            <person name="Sisk P."/>
            <person name="Sykes S."/>
            <person name="Wortman J."/>
            <person name="Nusbaum C."/>
            <person name="Birren B."/>
        </authorList>
    </citation>
    <scope>NUCLEOTIDE SEQUENCE [LARGE SCALE GENOMIC DNA]</scope>
    <source>
        <strain evidence="1 2">P1976</strain>
    </source>
</reference>
<protein>
    <submittedName>
        <fullName evidence="1">Uncharacterized protein</fullName>
    </submittedName>
</protein>
<evidence type="ECO:0000313" key="2">
    <source>
        <dbReference type="Proteomes" id="UP000028582"/>
    </source>
</evidence>
<dbReference type="EMBL" id="ANJA01002248">
    <property type="protein sequence ID" value="ETO70951.1"/>
    <property type="molecule type" value="Genomic_DNA"/>
</dbReference>
<comment type="caution">
    <text evidence="1">The sequence shown here is derived from an EMBL/GenBank/DDBJ whole genome shotgun (WGS) entry which is preliminary data.</text>
</comment>
<evidence type="ECO:0000313" key="1">
    <source>
        <dbReference type="EMBL" id="ETO70951.1"/>
    </source>
</evidence>
<accession>A0A080ZWE0</accession>
<gene>
    <name evidence="1" type="ORF">F444_12624</name>
</gene>
<dbReference type="AlphaFoldDB" id="A0A080ZWE0"/>
<proteinExistence type="predicted"/>